<sequence length="246" mass="24830">MIGTDVAVLLGLAAATFVGALAQRSTGMGFALLASPFLVLVLGPLQGILVVNVCGALSALLNLTQVRRDVDRKRLRVLAPMGVIGVIPGAIAVAVLPAASLMIAVSTIVLLGLLLTLAMRGRTVPDSPGLGVAGGLASGFMNVTAGVGGPGVVIYARATGWEHRGFAATAQVQFMILSIVSLVAKRAMPTLSATGWTVLIAALLLGVIAGGRVSRRVDGESAMRIVLVVALAGALMALGRGVLLLV</sequence>
<dbReference type="InterPro" id="IPR052017">
    <property type="entry name" value="TSUP"/>
</dbReference>
<reference evidence="9" key="1">
    <citation type="submission" date="2022-05" db="EMBL/GenBank/DDBJ databases">
        <title>Genomic analysis of Brachybacterium sp. CBA3104.</title>
        <authorList>
            <person name="Roh S.W."/>
            <person name="Kim Y.B."/>
            <person name="Kim Y."/>
        </authorList>
    </citation>
    <scope>NUCLEOTIDE SEQUENCE</scope>
    <source>
        <strain evidence="9">CBA3104</strain>
    </source>
</reference>
<keyword evidence="5 8" id="KW-0812">Transmembrane</keyword>
<evidence type="ECO:0000256" key="3">
    <source>
        <dbReference type="ARBA" id="ARBA00022448"/>
    </source>
</evidence>
<evidence type="ECO:0000313" key="10">
    <source>
        <dbReference type="Proteomes" id="UP001055868"/>
    </source>
</evidence>
<evidence type="ECO:0000256" key="1">
    <source>
        <dbReference type="ARBA" id="ARBA00004651"/>
    </source>
</evidence>
<comment type="subcellular location">
    <subcellularLocation>
        <location evidence="1 8">Cell membrane</location>
        <topology evidence="1 8">Multi-pass membrane protein</topology>
    </subcellularLocation>
</comment>
<dbReference type="InterPro" id="IPR002781">
    <property type="entry name" value="TM_pro_TauE-like"/>
</dbReference>
<evidence type="ECO:0000256" key="5">
    <source>
        <dbReference type="ARBA" id="ARBA00022692"/>
    </source>
</evidence>
<organism evidence="9 10">
    <name type="scientific">Brachybacterium kimchii</name>
    <dbReference type="NCBI Taxonomy" id="2942909"/>
    <lineage>
        <taxon>Bacteria</taxon>
        <taxon>Bacillati</taxon>
        <taxon>Actinomycetota</taxon>
        <taxon>Actinomycetes</taxon>
        <taxon>Micrococcales</taxon>
        <taxon>Dermabacteraceae</taxon>
        <taxon>Brachybacterium</taxon>
    </lineage>
</organism>
<protein>
    <recommendedName>
        <fullName evidence="8">Probable membrane transporter protein</fullName>
    </recommendedName>
</protein>
<evidence type="ECO:0000256" key="4">
    <source>
        <dbReference type="ARBA" id="ARBA00022475"/>
    </source>
</evidence>
<proteinExistence type="inferred from homology"/>
<feature type="transmembrane region" description="Helical" evidence="8">
    <location>
        <begin position="75"/>
        <end position="95"/>
    </location>
</feature>
<keyword evidence="10" id="KW-1185">Reference proteome</keyword>
<name>A0ABY4N6B2_9MICO</name>
<dbReference type="Pfam" id="PF01925">
    <property type="entry name" value="TauE"/>
    <property type="match status" value="1"/>
</dbReference>
<keyword evidence="6 8" id="KW-1133">Transmembrane helix</keyword>
<dbReference type="RefSeq" id="WP_249478013.1">
    <property type="nucleotide sequence ID" value="NZ_CP097218.1"/>
</dbReference>
<gene>
    <name evidence="9" type="ORF">M4486_14785</name>
</gene>
<evidence type="ECO:0000256" key="7">
    <source>
        <dbReference type="ARBA" id="ARBA00023136"/>
    </source>
</evidence>
<evidence type="ECO:0000256" key="6">
    <source>
        <dbReference type="ARBA" id="ARBA00022989"/>
    </source>
</evidence>
<feature type="transmembrane region" description="Helical" evidence="8">
    <location>
        <begin position="166"/>
        <end position="184"/>
    </location>
</feature>
<feature type="transmembrane region" description="Helical" evidence="8">
    <location>
        <begin position="101"/>
        <end position="118"/>
    </location>
</feature>
<evidence type="ECO:0000313" key="9">
    <source>
        <dbReference type="EMBL" id="UQN28879.1"/>
    </source>
</evidence>
<keyword evidence="3" id="KW-0813">Transport</keyword>
<comment type="similarity">
    <text evidence="2 8">Belongs to the 4-toluene sulfonate uptake permease (TSUP) (TC 2.A.102) family.</text>
</comment>
<feature type="transmembrane region" description="Helical" evidence="8">
    <location>
        <begin position="196"/>
        <end position="213"/>
    </location>
</feature>
<feature type="transmembrane region" description="Helical" evidence="8">
    <location>
        <begin position="130"/>
        <end position="154"/>
    </location>
</feature>
<dbReference type="Proteomes" id="UP001055868">
    <property type="component" value="Chromosome"/>
</dbReference>
<keyword evidence="4 8" id="KW-1003">Cell membrane</keyword>
<evidence type="ECO:0000256" key="8">
    <source>
        <dbReference type="RuleBase" id="RU363041"/>
    </source>
</evidence>
<feature type="transmembrane region" description="Helical" evidence="8">
    <location>
        <begin position="38"/>
        <end position="63"/>
    </location>
</feature>
<dbReference type="PANTHER" id="PTHR30269:SF37">
    <property type="entry name" value="MEMBRANE TRANSPORTER PROTEIN"/>
    <property type="match status" value="1"/>
</dbReference>
<keyword evidence="7 8" id="KW-0472">Membrane</keyword>
<feature type="transmembrane region" description="Helical" evidence="8">
    <location>
        <begin position="225"/>
        <end position="245"/>
    </location>
</feature>
<dbReference type="PANTHER" id="PTHR30269">
    <property type="entry name" value="TRANSMEMBRANE PROTEIN YFCA"/>
    <property type="match status" value="1"/>
</dbReference>
<dbReference type="EMBL" id="CP097218">
    <property type="protein sequence ID" value="UQN28879.1"/>
    <property type="molecule type" value="Genomic_DNA"/>
</dbReference>
<accession>A0ABY4N6B2</accession>
<evidence type="ECO:0000256" key="2">
    <source>
        <dbReference type="ARBA" id="ARBA00009142"/>
    </source>
</evidence>